<reference evidence="2" key="1">
    <citation type="journal article" date="2023" name="G3 (Bethesda)">
        <title>A reference genome for the long-term kleptoplast-retaining sea slug Elysia crispata morphotype clarki.</title>
        <authorList>
            <person name="Eastman K.E."/>
            <person name="Pendleton A.L."/>
            <person name="Shaikh M.A."/>
            <person name="Suttiyut T."/>
            <person name="Ogas R."/>
            <person name="Tomko P."/>
            <person name="Gavelis G."/>
            <person name="Widhalm J.R."/>
            <person name="Wisecaver J.H."/>
        </authorList>
    </citation>
    <scope>NUCLEOTIDE SEQUENCE</scope>
    <source>
        <strain evidence="2">ECLA1</strain>
    </source>
</reference>
<feature type="compositionally biased region" description="Basic and acidic residues" evidence="1">
    <location>
        <begin position="60"/>
        <end position="72"/>
    </location>
</feature>
<gene>
    <name evidence="2" type="ORF">RRG08_002204</name>
</gene>
<sequence length="101" mass="11132">MMCFNTTHHQTNYLLPLLPFSIFPVSIWGAPGVLEVNPPLAQTRNLSHGGANLTDSLTGGRERNGARTEQERAKDAALEEWCGRGPGSNHLISHFIRQVKP</sequence>
<dbReference type="EMBL" id="JAWDGP010004263">
    <property type="protein sequence ID" value="KAK3765961.1"/>
    <property type="molecule type" value="Genomic_DNA"/>
</dbReference>
<dbReference type="Proteomes" id="UP001283361">
    <property type="component" value="Unassembled WGS sequence"/>
</dbReference>
<dbReference type="AlphaFoldDB" id="A0AAE1DCZ3"/>
<comment type="caution">
    <text evidence="2">The sequence shown here is derived from an EMBL/GenBank/DDBJ whole genome shotgun (WGS) entry which is preliminary data.</text>
</comment>
<evidence type="ECO:0000313" key="3">
    <source>
        <dbReference type="Proteomes" id="UP001283361"/>
    </source>
</evidence>
<evidence type="ECO:0000313" key="2">
    <source>
        <dbReference type="EMBL" id="KAK3765961.1"/>
    </source>
</evidence>
<evidence type="ECO:0000256" key="1">
    <source>
        <dbReference type="SAM" id="MobiDB-lite"/>
    </source>
</evidence>
<proteinExistence type="predicted"/>
<name>A0AAE1DCZ3_9GAST</name>
<protein>
    <submittedName>
        <fullName evidence="2">Uncharacterized protein</fullName>
    </submittedName>
</protein>
<organism evidence="2 3">
    <name type="scientific">Elysia crispata</name>
    <name type="common">lettuce slug</name>
    <dbReference type="NCBI Taxonomy" id="231223"/>
    <lineage>
        <taxon>Eukaryota</taxon>
        <taxon>Metazoa</taxon>
        <taxon>Spiralia</taxon>
        <taxon>Lophotrochozoa</taxon>
        <taxon>Mollusca</taxon>
        <taxon>Gastropoda</taxon>
        <taxon>Heterobranchia</taxon>
        <taxon>Euthyneura</taxon>
        <taxon>Panpulmonata</taxon>
        <taxon>Sacoglossa</taxon>
        <taxon>Placobranchoidea</taxon>
        <taxon>Plakobranchidae</taxon>
        <taxon>Elysia</taxon>
    </lineage>
</organism>
<keyword evidence="3" id="KW-1185">Reference proteome</keyword>
<accession>A0AAE1DCZ3</accession>
<feature type="region of interest" description="Disordered" evidence="1">
    <location>
        <begin position="44"/>
        <end position="72"/>
    </location>
</feature>